<feature type="region of interest" description="Disordered" evidence="1">
    <location>
        <begin position="151"/>
        <end position="172"/>
    </location>
</feature>
<dbReference type="CDD" id="cd06410">
    <property type="entry name" value="PB1_UP2"/>
    <property type="match status" value="1"/>
</dbReference>
<proteinExistence type="predicted"/>
<dbReference type="FunFam" id="3.10.20.90:FF:000058">
    <property type="entry name" value="Octicosapeptide/phox/Bem1p domain kinase superfamily protein"/>
    <property type="match status" value="1"/>
</dbReference>
<feature type="compositionally biased region" description="Basic and acidic residues" evidence="1">
    <location>
        <begin position="151"/>
        <end position="162"/>
    </location>
</feature>
<dbReference type="OMA" id="IRVKLMC"/>
<dbReference type="PANTHER" id="PTHR31066">
    <property type="entry name" value="OS05G0427100 PROTEIN-RELATED"/>
    <property type="match status" value="1"/>
</dbReference>
<dbReference type="InterPro" id="IPR053198">
    <property type="entry name" value="Gynoecium_Dev_Regulator"/>
</dbReference>
<dbReference type="KEGG" id="smo:SELMODRAFT_137907"/>
<keyword evidence="4" id="KW-1185">Reference proteome</keyword>
<protein>
    <recommendedName>
        <fullName evidence="2">PB1 domain-containing protein</fullName>
    </recommendedName>
</protein>
<dbReference type="Proteomes" id="UP000001514">
    <property type="component" value="Unassembled WGS sequence"/>
</dbReference>
<sequence>MGHSEKLEGDSGQGSQLWQLSPSPGVAASSPRSDSSTKSDELSNIRVKLMCSYGGKILPRPNDSQLRYMGGETRIVVVDRAITLRELLQKLRKLTGKSMLFKYQLPGEDLDALVSVKSDEDLDNMMEEYDRLMQRDPAARLRVFLFPDKQHSSEESFGDHHSATGRSSDQQF</sequence>
<dbReference type="eggNOG" id="ENOG502QVUK">
    <property type="taxonomic scope" value="Eukaryota"/>
</dbReference>
<name>D8TED2_SELML</name>
<feature type="compositionally biased region" description="Polar residues" evidence="1">
    <location>
        <begin position="13"/>
        <end position="22"/>
    </location>
</feature>
<dbReference type="Gramene" id="EFJ05000">
    <property type="protein sequence ID" value="EFJ05000"/>
    <property type="gene ID" value="SELMODRAFT_137907"/>
</dbReference>
<accession>D8TED2</accession>
<evidence type="ECO:0000256" key="1">
    <source>
        <dbReference type="SAM" id="MobiDB-lite"/>
    </source>
</evidence>
<organism evidence="4">
    <name type="scientific">Selaginella moellendorffii</name>
    <name type="common">Spikemoss</name>
    <dbReference type="NCBI Taxonomy" id="88036"/>
    <lineage>
        <taxon>Eukaryota</taxon>
        <taxon>Viridiplantae</taxon>
        <taxon>Streptophyta</taxon>
        <taxon>Embryophyta</taxon>
        <taxon>Tracheophyta</taxon>
        <taxon>Lycopodiopsida</taxon>
        <taxon>Selaginellales</taxon>
        <taxon>Selaginellaceae</taxon>
        <taxon>Selaginella</taxon>
    </lineage>
</organism>
<dbReference type="Gene3D" id="3.10.20.90">
    <property type="entry name" value="Phosphatidylinositol 3-kinase Catalytic Subunit, Chain A, domain 1"/>
    <property type="match status" value="1"/>
</dbReference>
<reference evidence="3 4" key="1">
    <citation type="journal article" date="2011" name="Science">
        <title>The Selaginella genome identifies genetic changes associated with the evolution of vascular plants.</title>
        <authorList>
            <person name="Banks J.A."/>
            <person name="Nishiyama T."/>
            <person name="Hasebe M."/>
            <person name="Bowman J.L."/>
            <person name="Gribskov M."/>
            <person name="dePamphilis C."/>
            <person name="Albert V.A."/>
            <person name="Aono N."/>
            <person name="Aoyama T."/>
            <person name="Ambrose B.A."/>
            <person name="Ashton N.W."/>
            <person name="Axtell M.J."/>
            <person name="Barker E."/>
            <person name="Barker M.S."/>
            <person name="Bennetzen J.L."/>
            <person name="Bonawitz N.D."/>
            <person name="Chapple C."/>
            <person name="Cheng C."/>
            <person name="Correa L.G."/>
            <person name="Dacre M."/>
            <person name="DeBarry J."/>
            <person name="Dreyer I."/>
            <person name="Elias M."/>
            <person name="Engstrom E.M."/>
            <person name="Estelle M."/>
            <person name="Feng L."/>
            <person name="Finet C."/>
            <person name="Floyd S.K."/>
            <person name="Frommer W.B."/>
            <person name="Fujita T."/>
            <person name="Gramzow L."/>
            <person name="Gutensohn M."/>
            <person name="Harholt J."/>
            <person name="Hattori M."/>
            <person name="Heyl A."/>
            <person name="Hirai T."/>
            <person name="Hiwatashi Y."/>
            <person name="Ishikawa M."/>
            <person name="Iwata M."/>
            <person name="Karol K.G."/>
            <person name="Koehler B."/>
            <person name="Kolukisaoglu U."/>
            <person name="Kubo M."/>
            <person name="Kurata T."/>
            <person name="Lalonde S."/>
            <person name="Li K."/>
            <person name="Li Y."/>
            <person name="Litt A."/>
            <person name="Lyons E."/>
            <person name="Manning G."/>
            <person name="Maruyama T."/>
            <person name="Michael T.P."/>
            <person name="Mikami K."/>
            <person name="Miyazaki S."/>
            <person name="Morinaga S."/>
            <person name="Murata T."/>
            <person name="Mueller-Roeber B."/>
            <person name="Nelson D.R."/>
            <person name="Obara M."/>
            <person name="Oguri Y."/>
            <person name="Olmstead R.G."/>
            <person name="Onodera N."/>
            <person name="Petersen B.L."/>
            <person name="Pils B."/>
            <person name="Prigge M."/>
            <person name="Rensing S.A."/>
            <person name="Riano-Pachon D.M."/>
            <person name="Roberts A.W."/>
            <person name="Sato Y."/>
            <person name="Scheller H.V."/>
            <person name="Schulz B."/>
            <person name="Schulz C."/>
            <person name="Shakirov E.V."/>
            <person name="Shibagaki N."/>
            <person name="Shinohara N."/>
            <person name="Shippen D.E."/>
            <person name="Soerensen I."/>
            <person name="Sotooka R."/>
            <person name="Sugimoto N."/>
            <person name="Sugita M."/>
            <person name="Sumikawa N."/>
            <person name="Tanurdzic M."/>
            <person name="Theissen G."/>
            <person name="Ulvskov P."/>
            <person name="Wakazuki S."/>
            <person name="Weng J.K."/>
            <person name="Willats W.W."/>
            <person name="Wipf D."/>
            <person name="Wolf P.G."/>
            <person name="Yang L."/>
            <person name="Zimmer A.D."/>
            <person name="Zhu Q."/>
            <person name="Mitros T."/>
            <person name="Hellsten U."/>
            <person name="Loque D."/>
            <person name="Otillar R."/>
            <person name="Salamov A."/>
            <person name="Schmutz J."/>
            <person name="Shapiro H."/>
            <person name="Lindquist E."/>
            <person name="Lucas S."/>
            <person name="Rokhsar D."/>
            <person name="Grigoriev I.V."/>
        </authorList>
    </citation>
    <scope>NUCLEOTIDE SEQUENCE [LARGE SCALE GENOMIC DNA]</scope>
</reference>
<dbReference type="Pfam" id="PF00564">
    <property type="entry name" value="PB1"/>
    <property type="match status" value="1"/>
</dbReference>
<dbReference type="FunCoup" id="D8TED2">
    <property type="interactions" value="166"/>
</dbReference>
<dbReference type="EMBL" id="GL377740">
    <property type="protein sequence ID" value="EFJ05000.1"/>
    <property type="molecule type" value="Genomic_DNA"/>
</dbReference>
<dbReference type="InParanoid" id="D8TED2"/>
<gene>
    <name evidence="3" type="ORF">SELMODRAFT_137907</name>
</gene>
<feature type="non-terminal residue" evidence="3">
    <location>
        <position position="172"/>
    </location>
</feature>
<feature type="region of interest" description="Disordered" evidence="1">
    <location>
        <begin position="1"/>
        <end position="41"/>
    </location>
</feature>
<dbReference type="HOGENOM" id="CLU_1559280_0_0_1"/>
<dbReference type="PANTHER" id="PTHR31066:SF85">
    <property type="entry name" value="OS02G0809100 PROTEIN"/>
    <property type="match status" value="1"/>
</dbReference>
<dbReference type="SUPFAM" id="SSF54277">
    <property type="entry name" value="CAD &amp; PB1 domains"/>
    <property type="match status" value="1"/>
</dbReference>
<feature type="domain" description="PB1" evidence="2">
    <location>
        <begin position="61"/>
        <end position="148"/>
    </location>
</feature>
<evidence type="ECO:0000259" key="2">
    <source>
        <dbReference type="SMART" id="SM00666"/>
    </source>
</evidence>
<dbReference type="AlphaFoldDB" id="D8TED2"/>
<dbReference type="SMART" id="SM00666">
    <property type="entry name" value="PB1"/>
    <property type="match status" value="1"/>
</dbReference>
<evidence type="ECO:0000313" key="3">
    <source>
        <dbReference type="EMBL" id="EFJ05000.1"/>
    </source>
</evidence>
<evidence type="ECO:0000313" key="4">
    <source>
        <dbReference type="Proteomes" id="UP000001514"/>
    </source>
</evidence>
<dbReference type="InterPro" id="IPR000270">
    <property type="entry name" value="PB1_dom"/>
</dbReference>